<keyword evidence="4 6" id="KW-1133">Transmembrane helix</keyword>
<feature type="transmembrane region" description="Helical" evidence="6">
    <location>
        <begin position="66"/>
        <end position="88"/>
    </location>
</feature>
<keyword evidence="2" id="KW-1003">Cell membrane</keyword>
<evidence type="ECO:0000256" key="5">
    <source>
        <dbReference type="ARBA" id="ARBA00023136"/>
    </source>
</evidence>
<feature type="transmembrane region" description="Helical" evidence="6">
    <location>
        <begin position="192"/>
        <end position="213"/>
    </location>
</feature>
<evidence type="ECO:0000256" key="4">
    <source>
        <dbReference type="ARBA" id="ARBA00022989"/>
    </source>
</evidence>
<feature type="transmembrane region" description="Helical" evidence="6">
    <location>
        <begin position="446"/>
        <end position="464"/>
    </location>
</feature>
<feature type="transmembrane region" description="Helical" evidence="6">
    <location>
        <begin position="104"/>
        <end position="123"/>
    </location>
</feature>
<feature type="domain" description="Na+/H+ antiporter NhaC-like C-terminal" evidence="7">
    <location>
        <begin position="156"/>
        <end position="463"/>
    </location>
</feature>
<dbReference type="InterPro" id="IPR018461">
    <property type="entry name" value="Na/H_Antiport_NhaC-like_C"/>
</dbReference>
<protein>
    <recommendedName>
        <fullName evidence="7">Na+/H+ antiporter NhaC-like C-terminal domain-containing protein</fullName>
    </recommendedName>
</protein>
<reference evidence="8" key="1">
    <citation type="journal article" date="2023" name="Int. J. Syst. Evol. Microbiol.">
        <title>Mesoterricola silvestris gen. nov., sp. nov., Mesoterricola sediminis sp. nov., Geothrix oryzae sp. nov., Geothrix edaphica sp. nov., Geothrix rubra sp. nov., and Geothrix limicola sp. nov., six novel members of Acidobacteriota isolated from soils.</title>
        <authorList>
            <person name="Itoh H."/>
            <person name="Sugisawa Y."/>
            <person name="Mise K."/>
            <person name="Xu Z."/>
            <person name="Kuniyasu M."/>
            <person name="Ushijima N."/>
            <person name="Kawano K."/>
            <person name="Kobayashi E."/>
            <person name="Shiratori Y."/>
            <person name="Masuda Y."/>
            <person name="Senoo K."/>
        </authorList>
    </citation>
    <scope>NUCLEOTIDE SEQUENCE</scope>
    <source>
        <strain evidence="8">W786</strain>
    </source>
</reference>
<dbReference type="EMBL" id="AP027081">
    <property type="protein sequence ID" value="BDU75056.1"/>
    <property type="molecule type" value="Genomic_DNA"/>
</dbReference>
<dbReference type="Proteomes" id="UP001228113">
    <property type="component" value="Chromosome"/>
</dbReference>
<feature type="transmembrane region" description="Helical" evidence="6">
    <location>
        <begin position="470"/>
        <end position="487"/>
    </location>
</feature>
<evidence type="ECO:0000256" key="3">
    <source>
        <dbReference type="ARBA" id="ARBA00022692"/>
    </source>
</evidence>
<evidence type="ECO:0000256" key="2">
    <source>
        <dbReference type="ARBA" id="ARBA00022475"/>
    </source>
</evidence>
<evidence type="ECO:0000313" key="8">
    <source>
        <dbReference type="EMBL" id="BDU75056.1"/>
    </source>
</evidence>
<keyword evidence="3 6" id="KW-0812">Transmembrane</keyword>
<dbReference type="PANTHER" id="PTHR43478:SF1">
    <property type="entry name" value="NA+_H+ ANTIPORTER NHAC-LIKE C-TERMINAL DOMAIN-CONTAINING PROTEIN"/>
    <property type="match status" value="1"/>
</dbReference>
<dbReference type="AlphaFoldDB" id="A0AA48GL31"/>
<evidence type="ECO:0000256" key="1">
    <source>
        <dbReference type="ARBA" id="ARBA00004651"/>
    </source>
</evidence>
<feature type="transmembrane region" description="Helical" evidence="6">
    <location>
        <begin position="144"/>
        <end position="164"/>
    </location>
</feature>
<feature type="transmembrane region" description="Helical" evidence="6">
    <location>
        <begin position="240"/>
        <end position="260"/>
    </location>
</feature>
<keyword evidence="9" id="KW-1185">Reference proteome</keyword>
<comment type="subcellular location">
    <subcellularLocation>
        <location evidence="1">Cell membrane</location>
        <topology evidence="1">Multi-pass membrane protein</topology>
    </subcellularLocation>
</comment>
<evidence type="ECO:0000259" key="7">
    <source>
        <dbReference type="Pfam" id="PF03553"/>
    </source>
</evidence>
<dbReference type="RefSeq" id="WP_243347079.1">
    <property type="nucleotide sequence ID" value="NZ_AP027081.1"/>
</dbReference>
<gene>
    <name evidence="8" type="ORF">METESE_00140</name>
</gene>
<feature type="transmembrane region" description="Helical" evidence="6">
    <location>
        <begin position="319"/>
        <end position="339"/>
    </location>
</feature>
<dbReference type="Pfam" id="PF03553">
    <property type="entry name" value="Na_H_antiporter"/>
    <property type="match status" value="1"/>
</dbReference>
<feature type="transmembrane region" description="Helical" evidence="6">
    <location>
        <begin position="272"/>
        <end position="298"/>
    </location>
</feature>
<feature type="transmembrane region" description="Helical" evidence="6">
    <location>
        <begin position="359"/>
        <end position="386"/>
    </location>
</feature>
<dbReference type="GO" id="GO:0005886">
    <property type="term" value="C:plasma membrane"/>
    <property type="evidence" value="ECO:0007669"/>
    <property type="project" value="UniProtKB-SubCell"/>
</dbReference>
<dbReference type="PANTHER" id="PTHR43478">
    <property type="entry name" value="NA+/H+ ANTIPORTER-RELATED"/>
    <property type="match status" value="1"/>
</dbReference>
<sequence length="494" mass="51748">MSFLSLVPALVTIAVALVWRRVALALFCGVVAGALVLAGFQPLPALAGLGRSLLHAFTDADRLKIVVFILLIGGLLELISASGAYLAFGQAVGRTLRTGRKARLAAWGLSFCMFFDDYANVLISGSAMRSVMDRNKVPASVLAYMVDVVALVASVMLVSTWAAFEGALMVDAGRDLGLHGSLSDFFLRALPYHYYTFLALFLSLMVAWTGRWFGAGLDDHAYRLAEEAEVAGEGAGARHVVAPVAVLVGSAILGLFVFGVRALQAQGEPVTLIRILGAAPSVEILIGATVLAIGVAAVTLVRDGVLPHRHAPAHFGRGLGSMVSIGLIVLLATALSQMAKDLGTGLYIAHAFERFLSPATLPFIVFFISLLVTVTTGFSWGAMAIVMPVAFQLAGAQSGALIPVVSAAVITGAVSGEHVVPYSEKAVMTAAACGVAPLYHVRTQAFQTLAVITAAGMAFLLVGFHVSLVWTYVLPAAFLAGLHLLFAREAGFRA</sequence>
<evidence type="ECO:0000313" key="9">
    <source>
        <dbReference type="Proteomes" id="UP001228113"/>
    </source>
</evidence>
<accession>A0AA48GL31</accession>
<feature type="transmembrane region" description="Helical" evidence="6">
    <location>
        <begin position="30"/>
        <end position="54"/>
    </location>
</feature>
<name>A0AA48GL31_9BACT</name>
<proteinExistence type="predicted"/>
<evidence type="ECO:0000256" key="6">
    <source>
        <dbReference type="SAM" id="Phobius"/>
    </source>
</evidence>
<organism evidence="8 9">
    <name type="scientific">Mesoterricola sediminis</name>
    <dbReference type="NCBI Taxonomy" id="2927980"/>
    <lineage>
        <taxon>Bacteria</taxon>
        <taxon>Pseudomonadati</taxon>
        <taxon>Acidobacteriota</taxon>
        <taxon>Holophagae</taxon>
        <taxon>Holophagales</taxon>
        <taxon>Holophagaceae</taxon>
        <taxon>Mesoterricola</taxon>
    </lineage>
</organism>
<keyword evidence="5 6" id="KW-0472">Membrane</keyword>
<dbReference type="KEGG" id="msea:METESE_00140"/>
<feature type="transmembrane region" description="Helical" evidence="6">
    <location>
        <begin position="398"/>
        <end position="416"/>
    </location>
</feature>